<dbReference type="EMBL" id="VWLE01000083">
    <property type="protein sequence ID" value="KAA3952730.1"/>
    <property type="molecule type" value="Genomic_DNA"/>
</dbReference>
<evidence type="ECO:0000313" key="18">
    <source>
        <dbReference type="EMBL" id="RGS81586.1"/>
    </source>
</evidence>
<evidence type="ECO:0000313" key="28">
    <source>
        <dbReference type="Proteomes" id="UP000435985"/>
    </source>
</evidence>
<dbReference type="EMBL" id="VWLX01000009">
    <property type="protein sequence ID" value="KAA3804276.1"/>
    <property type="molecule type" value="Genomic_DNA"/>
</dbReference>
<feature type="transmembrane region" description="Helical" evidence="8">
    <location>
        <begin position="229"/>
        <end position="250"/>
    </location>
</feature>
<evidence type="ECO:0000313" key="11">
    <source>
        <dbReference type="EMBL" id="KAA3952730.1"/>
    </source>
</evidence>
<evidence type="ECO:0000313" key="9">
    <source>
        <dbReference type="EMBL" id="KAA3804276.1"/>
    </source>
</evidence>
<dbReference type="Proteomes" id="UP000323717">
    <property type="component" value="Unassembled WGS sequence"/>
</dbReference>
<feature type="transmembrane region" description="Helical" evidence="8">
    <location>
        <begin position="57"/>
        <end position="86"/>
    </location>
</feature>
<comment type="subcellular location">
    <subcellularLocation>
        <location evidence="1">Membrane</location>
        <topology evidence="1">Multi-pass membrane protein</topology>
    </subcellularLocation>
</comment>
<dbReference type="Proteomes" id="UP000460135">
    <property type="component" value="Unassembled WGS sequence"/>
</dbReference>
<feature type="transmembrane region" description="Helical" evidence="8">
    <location>
        <begin position="122"/>
        <end position="143"/>
    </location>
</feature>
<dbReference type="Proteomes" id="UP000435985">
    <property type="component" value="Unassembled WGS sequence"/>
</dbReference>
<dbReference type="EMBL" id="VWGP01000019">
    <property type="protein sequence ID" value="KAA4529888.1"/>
    <property type="molecule type" value="Genomic_DNA"/>
</dbReference>
<evidence type="ECO:0000313" key="21">
    <source>
        <dbReference type="Proteomes" id="UP000181870"/>
    </source>
</evidence>
<dbReference type="GO" id="GO:0009273">
    <property type="term" value="P:peptidoglycan-based cell wall biogenesis"/>
    <property type="evidence" value="ECO:0007669"/>
    <property type="project" value="TreeGrafter"/>
</dbReference>
<dbReference type="Pfam" id="PF01148">
    <property type="entry name" value="CTP_transf_1"/>
    <property type="match status" value="1"/>
</dbReference>
<reference evidence="21 22" key="1">
    <citation type="submission" date="2016-10" db="EMBL/GenBank/DDBJ databases">
        <authorList>
            <person name="de Groot N.N."/>
        </authorList>
    </citation>
    <scope>NUCLEOTIDE SEQUENCE [LARGE SCALE GENOMIC DNA]</scope>
    <source>
        <strain evidence="19 22">NLAE-zl-C500</strain>
        <strain evidence="20 21">NLAE-zl-C57</strain>
    </source>
</reference>
<dbReference type="GO" id="GO:0005886">
    <property type="term" value="C:plasma membrane"/>
    <property type="evidence" value="ECO:0007669"/>
    <property type="project" value="TreeGrafter"/>
</dbReference>
<sequence>MKELLDIIFPTLSDELIIVISLIIGLLVTASLILFLVKKISPKTNISELSARTRSWWIMAGMFIGAVFISYNISYFFLAFLSFIAFRELYSVLGFREADRGALFWGILAIPIQYYLAYLAWYGAFIIFIPVVMFLVLPLRLVLKGDTHGITKSMALLQWILMLSVFGISHLAYLLSLPELPGFNAGGRGLLLFLVFLTEINDVMQFIWGKLLGRHKILPKVSPNKTWEGFLGGVISTTVIGYFLGFLTPLSAPNVILVSALVAIAGFSGDVVISAIKRDKGIKDMGNSIPGHGGVFDRIDSLAYTAPVFFHLVYYIAY</sequence>
<comment type="catalytic activity">
    <reaction evidence="7">
        <text>a 1,2-diacyl-sn-glycero-3-phosphate + CTP + H(+) = a CDP-1,2-diacyl-sn-glycerol + diphosphate</text>
        <dbReference type="Rhea" id="RHEA:16229"/>
        <dbReference type="ChEBI" id="CHEBI:15378"/>
        <dbReference type="ChEBI" id="CHEBI:33019"/>
        <dbReference type="ChEBI" id="CHEBI:37563"/>
        <dbReference type="ChEBI" id="CHEBI:58332"/>
        <dbReference type="ChEBI" id="CHEBI:58608"/>
        <dbReference type="EC" id="2.7.7.41"/>
    </reaction>
</comment>
<reference evidence="24" key="2">
    <citation type="journal article" date="2018" name="J. Anim. Genet.">
        <title>Acquired interbacterial defense systems protect against interspecies antagonism in the human gut microbiome.</title>
        <authorList>
            <person name="Ross B.D."/>
            <person name="Verster A.J."/>
            <person name="Radey M.C."/>
            <person name="Schmidtke D.T."/>
            <person name="Pope C.E."/>
            <person name="Hoffman L.R."/>
            <person name="Hajjar A."/>
            <person name="Peterson S.B."/>
            <person name="Borenstein E."/>
            <person name="Mougous J."/>
        </authorList>
    </citation>
    <scope>NUCLEOTIDE SEQUENCE [LARGE SCALE GENOMIC DNA]</scope>
    <source>
        <strain evidence="24">3725 D1 iv</strain>
    </source>
</reference>
<dbReference type="Proteomes" id="UP000181870">
    <property type="component" value="Unassembled WGS sequence"/>
</dbReference>
<dbReference type="EMBL" id="JAQNWR010000001">
    <property type="protein sequence ID" value="MDC2406321.1"/>
    <property type="molecule type" value="Genomic_DNA"/>
</dbReference>
<evidence type="ECO:0000313" key="19">
    <source>
        <dbReference type="EMBL" id="SDB76951.1"/>
    </source>
</evidence>
<evidence type="ECO:0000313" key="24">
    <source>
        <dbReference type="Proteomes" id="UP000318823"/>
    </source>
</evidence>
<evidence type="ECO:0000313" key="15">
    <source>
        <dbReference type="EMBL" id="MDC2406321.1"/>
    </source>
</evidence>
<evidence type="ECO:0000313" key="22">
    <source>
        <dbReference type="Proteomes" id="UP000183670"/>
    </source>
</evidence>
<keyword evidence="7 10" id="KW-0548">Nucleotidyltransferase</keyword>
<dbReference type="Proteomes" id="UP000318823">
    <property type="component" value="Chromosome"/>
</dbReference>
<dbReference type="EMBL" id="QRVZ01000016">
    <property type="protein sequence ID" value="RGS81586.1"/>
    <property type="molecule type" value="Genomic_DNA"/>
</dbReference>
<reference evidence="17" key="3">
    <citation type="journal article" date="2018" name="Nature">
        <title>Human gut bacteria contain acquired interbacterial defence systems.</title>
        <authorList>
            <person name="Ross B.D."/>
            <person name="Verster A.J."/>
            <person name="Radey M.C."/>
            <person name="Schmidtke D.T."/>
            <person name="Pope C.E."/>
            <person name="Hoffman L.R."/>
            <person name="Hajjar A."/>
            <person name="Peterson S.B."/>
            <person name="Borenstein E."/>
            <person name="Mougous J."/>
        </authorList>
    </citation>
    <scope>NUCLEOTIDE SEQUENCE</scope>
    <source>
        <strain evidence="17">3725 D1 iv</strain>
    </source>
</reference>
<reference evidence="25 26" key="5">
    <citation type="journal article" date="2019" name="Nat. Med.">
        <title>A library of human gut bacterial isolates paired with longitudinal multiomics data enables mechanistic microbiome research.</title>
        <authorList>
            <person name="Poyet M."/>
            <person name="Groussin M."/>
            <person name="Gibbons S.M."/>
            <person name="Avila-Pacheco J."/>
            <person name="Jiang X."/>
            <person name="Kearney S.M."/>
            <person name="Perrotta A.R."/>
            <person name="Berdy B."/>
            <person name="Zhao S."/>
            <person name="Lieberman T.D."/>
            <person name="Swanson P.K."/>
            <person name="Smith M."/>
            <person name="Roesemann S."/>
            <person name="Alexander J.E."/>
            <person name="Rich S.A."/>
            <person name="Livny J."/>
            <person name="Vlamakis H."/>
            <person name="Clish C."/>
            <person name="Bullock K."/>
            <person name="Deik A."/>
            <person name="Scott J."/>
            <person name="Pierce K.A."/>
            <person name="Xavier R.J."/>
            <person name="Alm E.J."/>
        </authorList>
    </citation>
    <scope>NUCLEOTIDE SEQUENCE [LARGE SCALE GENOMIC DNA]</scope>
    <source>
        <strain evidence="13 28">BIOML-A14</strain>
        <strain evidence="10 26">BIOML-A160</strain>
        <strain evidence="11 25">BIOML-A163</strain>
        <strain evidence="9 29">BIOML-A183</strain>
        <strain evidence="14 27">BIOML-A2</strain>
        <strain evidence="12 30">BIOML-A41</strain>
    </source>
</reference>
<evidence type="ECO:0000256" key="3">
    <source>
        <dbReference type="ARBA" id="ARBA00022679"/>
    </source>
</evidence>
<comment type="similarity">
    <text evidence="2 7">Belongs to the CDS family.</text>
</comment>
<feature type="transmembrane region" description="Helical" evidence="8">
    <location>
        <begin position="256"/>
        <end position="276"/>
    </location>
</feature>
<dbReference type="EMBL" id="VWLB01000028">
    <property type="protein sequence ID" value="KAA3926838.1"/>
    <property type="molecule type" value="Genomic_DNA"/>
</dbReference>
<dbReference type="KEGG" id="boa:Bovatus_04683"/>
<evidence type="ECO:0000256" key="4">
    <source>
        <dbReference type="ARBA" id="ARBA00022692"/>
    </source>
</evidence>
<keyword evidence="5 8" id="KW-1133">Transmembrane helix</keyword>
<gene>
    <name evidence="18" type="ORF">DWX70_18120</name>
    <name evidence="17" type="ORF">DYI28_26430</name>
    <name evidence="14" type="ORF">F3B53_05970</name>
    <name evidence="12" type="ORF">F3B85_20985</name>
    <name evidence="13" type="ORF">F3B98_13430</name>
    <name evidence="11" type="ORF">F3D71_08305</name>
    <name evidence="10" type="ORF">F3F25_16645</name>
    <name evidence="9" type="ORF">F3F51_13590</name>
    <name evidence="15" type="ORF">PO240_00365</name>
    <name evidence="16" type="ORF">PO382_10195</name>
    <name evidence="19" type="ORF">SAMN05192581_101529</name>
    <name evidence="20" type="ORF">SAMN05192582_108522</name>
</gene>
<dbReference type="EMBL" id="CP041395">
    <property type="protein sequence ID" value="QDM11964.1"/>
    <property type="molecule type" value="Genomic_DNA"/>
</dbReference>
<dbReference type="Proteomes" id="UP001219389">
    <property type="component" value="Unassembled WGS sequence"/>
</dbReference>
<dbReference type="STRING" id="28116.Bovatus_04683"/>
<dbReference type="EC" id="2.7.7.41" evidence="7"/>
<dbReference type="PANTHER" id="PTHR43535">
    <property type="entry name" value="PHOSPHATIDATE CYTIDYLYLTRANSFERASE"/>
    <property type="match status" value="1"/>
</dbReference>
<evidence type="ECO:0000256" key="6">
    <source>
        <dbReference type="ARBA" id="ARBA00023136"/>
    </source>
</evidence>
<evidence type="ECO:0000313" key="27">
    <source>
        <dbReference type="Proteomes" id="UP000375690"/>
    </source>
</evidence>
<feature type="transmembrane region" description="Helical" evidence="8">
    <location>
        <begin position="189"/>
        <end position="208"/>
    </location>
</feature>
<evidence type="ECO:0000313" key="17">
    <source>
        <dbReference type="EMBL" id="QDM11964.1"/>
    </source>
</evidence>
<evidence type="ECO:0000313" key="10">
    <source>
        <dbReference type="EMBL" id="KAA3926838.1"/>
    </source>
</evidence>
<feature type="transmembrane region" description="Helical" evidence="8">
    <location>
        <begin position="16"/>
        <end position="37"/>
    </location>
</feature>
<evidence type="ECO:0000313" key="12">
    <source>
        <dbReference type="EMBL" id="KAA4529888.1"/>
    </source>
</evidence>
<evidence type="ECO:0000313" key="20">
    <source>
        <dbReference type="EMBL" id="SDI87872.1"/>
    </source>
</evidence>
<accession>A0A139LHJ9</accession>
<evidence type="ECO:0000313" key="26">
    <source>
        <dbReference type="Proteomes" id="UP000365824"/>
    </source>
</evidence>
<evidence type="ECO:0000256" key="7">
    <source>
        <dbReference type="RuleBase" id="RU003938"/>
    </source>
</evidence>
<dbReference type="GO" id="GO:0004605">
    <property type="term" value="F:phosphatidate cytidylyltransferase activity"/>
    <property type="evidence" value="ECO:0007669"/>
    <property type="project" value="UniProtKB-EC"/>
</dbReference>
<dbReference type="Proteomes" id="UP000375690">
    <property type="component" value="Unassembled WGS sequence"/>
</dbReference>
<protein>
    <recommendedName>
        <fullName evidence="7">Phosphatidate cytidylyltransferase</fullName>
        <ecNumber evidence="7">2.7.7.41</ecNumber>
    </recommendedName>
</protein>
<keyword evidence="4 7" id="KW-0812">Transmembrane</keyword>
<dbReference type="UniPathway" id="UPA00557">
    <property type="reaction ID" value="UER00614"/>
</dbReference>
<dbReference type="EMBL" id="FMYE01000015">
    <property type="protein sequence ID" value="SDB76951.1"/>
    <property type="molecule type" value="Genomic_DNA"/>
</dbReference>
<organism evidence="10 26">
    <name type="scientific">Bacteroides ovatus</name>
    <dbReference type="NCBI Taxonomy" id="28116"/>
    <lineage>
        <taxon>Bacteria</taxon>
        <taxon>Pseudomonadati</taxon>
        <taxon>Bacteroidota</taxon>
        <taxon>Bacteroidia</taxon>
        <taxon>Bacteroidales</taxon>
        <taxon>Bacteroidaceae</taxon>
        <taxon>Bacteroides</taxon>
    </lineage>
</organism>
<evidence type="ECO:0000313" key="13">
    <source>
        <dbReference type="EMBL" id="KAA4663770.1"/>
    </source>
</evidence>
<evidence type="ECO:0000256" key="8">
    <source>
        <dbReference type="SAM" id="Phobius"/>
    </source>
</evidence>
<reference evidence="15" key="7">
    <citation type="submission" date="2022-10" db="EMBL/GenBank/DDBJ databases">
        <title>Human gut microbiome strain richness.</title>
        <authorList>
            <person name="Chen-Liaw A."/>
        </authorList>
    </citation>
    <scope>NUCLEOTIDE SEQUENCE</scope>
    <source>
        <strain evidence="16">BSD2780120875st1_E1_BSD2780120875_150330</strain>
        <strain evidence="15">F7_m1001271B151109d0_201107</strain>
    </source>
</reference>
<dbReference type="Proteomes" id="UP000478493">
    <property type="component" value="Unassembled WGS sequence"/>
</dbReference>
<dbReference type="PANTHER" id="PTHR43535:SF1">
    <property type="entry name" value="PHOSPHATIDATE CYTIDYLYLTRANSFERASE"/>
    <property type="match status" value="1"/>
</dbReference>
<keyword evidence="6 8" id="KW-0472">Membrane</keyword>
<evidence type="ECO:0000256" key="1">
    <source>
        <dbReference type="ARBA" id="ARBA00004141"/>
    </source>
</evidence>
<evidence type="ECO:0000313" key="16">
    <source>
        <dbReference type="EMBL" id="MDC2742593.1"/>
    </source>
</evidence>
<dbReference type="EMBL" id="JAQNZF010000010">
    <property type="protein sequence ID" value="MDC2742593.1"/>
    <property type="molecule type" value="Genomic_DNA"/>
</dbReference>
<name>A0A139LHJ9_BACOV</name>
<keyword evidence="3 7" id="KW-0808">Transferase</keyword>
<feature type="transmembrane region" description="Helical" evidence="8">
    <location>
        <begin position="155"/>
        <end position="177"/>
    </location>
</feature>
<evidence type="ECO:0000313" key="30">
    <source>
        <dbReference type="Proteomes" id="UP000478493"/>
    </source>
</evidence>
<dbReference type="EMBL" id="VWFO01000015">
    <property type="protein sequence ID" value="KAA4663770.1"/>
    <property type="molecule type" value="Genomic_DNA"/>
</dbReference>
<evidence type="ECO:0000313" key="25">
    <source>
        <dbReference type="Proteomes" id="UP000323717"/>
    </source>
</evidence>
<evidence type="ECO:0000256" key="2">
    <source>
        <dbReference type="ARBA" id="ARBA00010185"/>
    </source>
</evidence>
<reference evidence="18 23" key="4">
    <citation type="submission" date="2018-08" db="EMBL/GenBank/DDBJ databases">
        <title>A genome reference for cultivated species of the human gut microbiota.</title>
        <authorList>
            <person name="Zou Y."/>
            <person name="Xue W."/>
            <person name="Luo G."/>
        </authorList>
    </citation>
    <scope>NUCLEOTIDE SEQUENCE [LARGE SCALE GENOMIC DNA]</scope>
    <source>
        <strain evidence="18 23">AF20-9LB</strain>
    </source>
</reference>
<dbReference type="EMBL" id="FNDO01000085">
    <property type="protein sequence ID" value="SDI87872.1"/>
    <property type="molecule type" value="Genomic_DNA"/>
</dbReference>
<evidence type="ECO:0000313" key="29">
    <source>
        <dbReference type="Proteomes" id="UP000460135"/>
    </source>
</evidence>
<evidence type="ECO:0000256" key="5">
    <source>
        <dbReference type="ARBA" id="ARBA00022989"/>
    </source>
</evidence>
<dbReference type="EMBL" id="VWFC01000005">
    <property type="protein sequence ID" value="KAB1328851.1"/>
    <property type="molecule type" value="Genomic_DNA"/>
</dbReference>
<proteinExistence type="inferred from homology"/>
<dbReference type="PROSITE" id="PS01315">
    <property type="entry name" value="CDS"/>
    <property type="match status" value="1"/>
</dbReference>
<dbReference type="GeneID" id="29451541"/>
<dbReference type="Proteomes" id="UP000365824">
    <property type="component" value="Unassembled WGS sequence"/>
</dbReference>
<dbReference type="InterPro" id="IPR000374">
    <property type="entry name" value="PC_trans"/>
</dbReference>
<dbReference type="Proteomes" id="UP000183670">
    <property type="component" value="Unassembled WGS sequence"/>
</dbReference>
<evidence type="ECO:0000313" key="14">
    <source>
        <dbReference type="EMBL" id="KAB1328851.1"/>
    </source>
</evidence>
<dbReference type="RefSeq" id="WP_004301949.1">
    <property type="nucleotide sequence ID" value="NZ_BAABYJ010000001.1"/>
</dbReference>
<dbReference type="GO" id="GO:0016024">
    <property type="term" value="P:CDP-diacylglycerol biosynthetic process"/>
    <property type="evidence" value="ECO:0007669"/>
    <property type="project" value="UniProtKB-UniPathway"/>
</dbReference>
<dbReference type="AlphaFoldDB" id="A0A139LHJ9"/>
<evidence type="ECO:0000313" key="23">
    <source>
        <dbReference type="Proteomes" id="UP000266492"/>
    </source>
</evidence>
<dbReference type="PATRIC" id="fig|28116.10.peg.1020"/>
<dbReference type="Proteomes" id="UP001214017">
    <property type="component" value="Unassembled WGS sequence"/>
</dbReference>
<comment type="pathway">
    <text evidence="7">Phospholipid metabolism; CDP-diacylglycerol biosynthesis; CDP-diacylglycerol from sn-glycerol 3-phosphate: step 3/3.</text>
</comment>
<dbReference type="Proteomes" id="UP000266492">
    <property type="component" value="Unassembled WGS sequence"/>
</dbReference>
<reference evidence="17" key="6">
    <citation type="submission" date="2019-07" db="EMBL/GenBank/DDBJ databases">
        <authorList>
            <person name="Ross B.D."/>
            <person name="Verster A.J."/>
            <person name="Radey M.C."/>
            <person name="Schmidtke D.T."/>
            <person name="Pope C.E."/>
            <person name="Hoffman L.R."/>
            <person name="Hajjar A."/>
            <person name="Peterson S.B."/>
            <person name="Borenstein E."/>
            <person name="Mougous J.D."/>
        </authorList>
    </citation>
    <scope>NUCLEOTIDE SEQUENCE</scope>
    <source>
        <strain evidence="17">3725 D1 iv</strain>
    </source>
</reference>